<dbReference type="AlphaFoldDB" id="A0A2X4Z9J0"/>
<name>A0A2X4Z9J0_LEDLE</name>
<dbReference type="GO" id="GO:0016491">
    <property type="term" value="F:oxidoreductase activity"/>
    <property type="evidence" value="ECO:0007669"/>
    <property type="project" value="UniProtKB-KW"/>
</dbReference>
<proteinExistence type="predicted"/>
<dbReference type="Gene3D" id="3.40.50.2300">
    <property type="match status" value="1"/>
</dbReference>
<dbReference type="EC" id="3.1.3.48" evidence="1"/>
<dbReference type="EMBL" id="LS483476">
    <property type="protein sequence ID" value="SQI61075.1"/>
    <property type="molecule type" value="Genomic_DNA"/>
</dbReference>
<dbReference type="RefSeq" id="WP_066146393.1">
    <property type="nucleotide sequence ID" value="NZ_CBCSGM010000001.1"/>
</dbReference>
<dbReference type="InterPro" id="IPR036196">
    <property type="entry name" value="Ptyr_pPase_sf"/>
</dbReference>
<keyword evidence="1" id="KW-0378">Hydrolase</keyword>
<dbReference type="PANTHER" id="PTHR43428">
    <property type="entry name" value="ARSENATE REDUCTASE"/>
    <property type="match status" value="1"/>
</dbReference>
<reference evidence="1 2" key="1">
    <citation type="submission" date="2018-06" db="EMBL/GenBank/DDBJ databases">
        <authorList>
            <consortium name="Pathogen Informatics"/>
            <person name="Doyle S."/>
        </authorList>
    </citation>
    <scope>NUCLEOTIDE SEQUENCE [LARGE SCALE GENOMIC DNA]</scope>
    <source>
        <strain evidence="1 2">NCTC4824</strain>
    </source>
</reference>
<dbReference type="EC" id="1.20.4.-" evidence="1"/>
<dbReference type="STRING" id="1348624.GCA_001591545_03949"/>
<evidence type="ECO:0000313" key="1">
    <source>
        <dbReference type="EMBL" id="SQI61075.1"/>
    </source>
</evidence>
<protein>
    <submittedName>
        <fullName evidence="1">Arsenate reductase (Thioredoxin)</fullName>
        <ecNumber evidence="1">1.20.4.-</ecNumber>
        <ecNumber evidence="1">3.1.3.48</ecNumber>
    </submittedName>
</protein>
<sequence length="143" mass="16355">MTNNLLYFLSPHHNRSVIAEAWAEKSKLANWSFISSSWDGVMRDPLSIKAMQEVNIDLTTKPTQQLNNVLLEKASCIIAIYDFQNDPVPPLPSRFKNKLVQWNIPAPLKTSIDDIEKWAKYQEVCDTIAVNVKDLEGTLNFTY</sequence>
<dbReference type="Proteomes" id="UP000249134">
    <property type="component" value="Chromosome 1"/>
</dbReference>
<dbReference type="PANTHER" id="PTHR43428:SF1">
    <property type="entry name" value="ARSENATE REDUCTASE"/>
    <property type="match status" value="1"/>
</dbReference>
<dbReference type="GO" id="GO:0004725">
    <property type="term" value="F:protein tyrosine phosphatase activity"/>
    <property type="evidence" value="ECO:0007669"/>
    <property type="project" value="UniProtKB-EC"/>
</dbReference>
<dbReference type="SUPFAM" id="SSF52788">
    <property type="entry name" value="Phosphotyrosine protein phosphatases I"/>
    <property type="match status" value="1"/>
</dbReference>
<gene>
    <name evidence="1" type="primary">arsC_2</name>
    <name evidence="1" type="ORF">NCTC4824_03061</name>
</gene>
<accession>A0A2X4Z9J0</accession>
<dbReference type="KEGG" id="blen:NCTC4824_03061"/>
<evidence type="ECO:0000313" key="2">
    <source>
        <dbReference type="Proteomes" id="UP000249134"/>
    </source>
</evidence>
<keyword evidence="1" id="KW-0560">Oxidoreductase</keyword>
<organism evidence="1 2">
    <name type="scientific">Lederbergia lenta</name>
    <name type="common">Bacillus lentus</name>
    <dbReference type="NCBI Taxonomy" id="1467"/>
    <lineage>
        <taxon>Bacteria</taxon>
        <taxon>Bacillati</taxon>
        <taxon>Bacillota</taxon>
        <taxon>Bacilli</taxon>
        <taxon>Bacillales</taxon>
        <taxon>Bacillaceae</taxon>
        <taxon>Lederbergia</taxon>
    </lineage>
</organism>
<keyword evidence="2" id="KW-1185">Reference proteome</keyword>